<evidence type="ECO:0000256" key="6">
    <source>
        <dbReference type="ARBA" id="ARBA00023306"/>
    </source>
</evidence>
<protein>
    <recommendedName>
        <fullName evidence="7">Structural maintenance of chromosomes protein</fullName>
    </recommendedName>
</protein>
<dbReference type="Pfam" id="PF06470">
    <property type="entry name" value="SMC_hinge"/>
    <property type="match status" value="1"/>
</dbReference>
<dbReference type="PANTHER" id="PTHR18937">
    <property type="entry name" value="STRUCTURAL MAINTENANCE OF CHROMOSOMES SMC FAMILY MEMBER"/>
    <property type="match status" value="1"/>
</dbReference>
<dbReference type="InterPro" id="IPR003395">
    <property type="entry name" value="RecF/RecN/SMC_N"/>
</dbReference>
<dbReference type="Gene3D" id="1.20.1060.20">
    <property type="match status" value="1"/>
</dbReference>
<dbReference type="OrthoDB" id="413649at2759"/>
<feature type="coiled-coil region" evidence="8">
    <location>
        <begin position="733"/>
        <end position="767"/>
    </location>
</feature>
<feature type="coiled-coil region" evidence="8">
    <location>
        <begin position="860"/>
        <end position="922"/>
    </location>
</feature>
<dbReference type="AlphaFoldDB" id="A0A6J1RYA2"/>
<dbReference type="GO" id="GO:0051301">
    <property type="term" value="P:cell division"/>
    <property type="evidence" value="ECO:0007669"/>
    <property type="project" value="UniProtKB-KW"/>
</dbReference>
<dbReference type="InterPro" id="IPR010935">
    <property type="entry name" value="SMC_hinge"/>
</dbReference>
<gene>
    <name evidence="11" type="primary">LOC113202068</name>
</gene>
<feature type="coiled-coil region" evidence="8">
    <location>
        <begin position="232"/>
        <end position="291"/>
    </location>
</feature>
<dbReference type="GO" id="GO:0005634">
    <property type="term" value="C:nucleus"/>
    <property type="evidence" value="ECO:0007669"/>
    <property type="project" value="UniProtKB-SubCell"/>
</dbReference>
<name>A0A6J1RYA2_FRAOC</name>
<keyword evidence="10" id="KW-1185">Reference proteome</keyword>
<dbReference type="GO" id="GO:0005524">
    <property type="term" value="F:ATP binding"/>
    <property type="evidence" value="ECO:0007669"/>
    <property type="project" value="InterPro"/>
</dbReference>
<dbReference type="GO" id="GO:0003677">
    <property type="term" value="F:DNA binding"/>
    <property type="evidence" value="ECO:0007669"/>
    <property type="project" value="TreeGrafter"/>
</dbReference>
<dbReference type="KEGG" id="foc:113202068"/>
<dbReference type="SUPFAM" id="SSF75553">
    <property type="entry name" value="Smc hinge domain"/>
    <property type="match status" value="1"/>
</dbReference>
<accession>A0A6J1RYA2</accession>
<dbReference type="Gene3D" id="3.40.50.300">
    <property type="entry name" value="P-loop containing nucleotide triphosphate hydrolases"/>
    <property type="match status" value="2"/>
</dbReference>
<dbReference type="InterPro" id="IPR036277">
    <property type="entry name" value="SMC_hinge_sf"/>
</dbReference>
<evidence type="ECO:0000259" key="9">
    <source>
        <dbReference type="SMART" id="SM00968"/>
    </source>
</evidence>
<evidence type="ECO:0000313" key="11">
    <source>
        <dbReference type="RefSeq" id="XP_026271915.1"/>
    </source>
</evidence>
<sequence length="1214" mass="139053">MRAILHQVELKDFKTYGGKVLVGPLKSFMSVIGPNGTGKSNFLEAILFALGAKIDELRVNRPGELIHKAATGKPASKNAYVTVVFKHDDGTFSKFRRLASRSAQEYLFNGEAVSLGRYLSELKNLGINVKGKNFFVYQGRVEEIAVMNAKERTALFEEISGSNEYKKEYEQLKVEMSNIGSETQSNFVKQRTFKNEYKDAKLMRKEAQNFEQLSKDLVDKTTLLRLFKLFHIDEAYKIHQEKKSEKDKLLEEEKSTKKADEAKLKRAKKSLGVAERALASMEDQVQEKEKEINKKLPKLLKDKEQLSHIGKKISTAQLSLQQAQKAHEKHADIMKSLGRELSKVEAEQQSYENQIAEESISQGRDVELEQSQADEYNELKRQAIRSSVSIQQQLETLTRELRAAQDQIDCKKRKYTELEIKIKQREHEKEEEIKRLEKISAHILSNEKELEELKERSISATDITVLKRQMDEMQHELNEVLSELRDAQSDRNEHSDLNRKYKVMQKLKDLYPGVYDRLINLCEPIHSKYKIALTKVMGKWVDAIVVDKETTARLCIQFLKAQMMQPEVFLPLDYIEVKPIRDALRSIKGASLVYDVIRFNPSEIKKAVVFATKSVLVCETDKEASQVAYETYPDRQLDVVSLDGIYYQKSGLISGGMNHLVQKSKQWDEKLLNQLKERKEHLTESLKSLAKQIRLESESNVSLEIKGYNTRIAVMKTDVEKTKSKIASVDMTLHELQMKLQDLEPQITEAEREIQIRDVEIKRLDRQLRFIEDDVFGQFCQNIGVANIRAYEEGGLRSQKERLEARMEFEERKTRIQNEIEYQKTVDTEANIKRWSDEVEIRLEALAKAQRAIEEHDSFIATDQSELEQYKEQAANQKKEVASAKQAKHELEKIMKSKCEAVHTLQQELLSVESEMERLINARRLLLIDCKAEGIVIPLLQGDLESLAAGRSESTSETSSTASDIVIDYGDLPDNLKNIDEEIVKENEENLKHAVLSLHKKLGSLKVPNLRAEETLDETSKKLRETAVECKESREKAKQIAENFERIKRKRFDKYMDLLDFVSEKIDSIYKGITQSNSAMALISAENPEEPYLSGVRYDCIVPGKACKPMEILSGGEKTIASLALLLAIHQYGSTPCLILDEVDAALDNTNIGKVVRYLSQMKENFQTIAVSLRGEYFGEVDGLVGITRHLQDGDQPKSLVFLLDLEVYPRDEE</sequence>
<feature type="coiled-coil region" evidence="8">
    <location>
        <begin position="1016"/>
        <end position="1050"/>
    </location>
</feature>
<organism evidence="10 11">
    <name type="scientific">Frankliniella occidentalis</name>
    <name type="common">Western flower thrips</name>
    <name type="synonym">Euthrips occidentalis</name>
    <dbReference type="NCBI Taxonomy" id="133901"/>
    <lineage>
        <taxon>Eukaryota</taxon>
        <taxon>Metazoa</taxon>
        <taxon>Ecdysozoa</taxon>
        <taxon>Arthropoda</taxon>
        <taxon>Hexapoda</taxon>
        <taxon>Insecta</taxon>
        <taxon>Pterygota</taxon>
        <taxon>Neoptera</taxon>
        <taxon>Paraneoptera</taxon>
        <taxon>Thysanoptera</taxon>
        <taxon>Terebrantia</taxon>
        <taxon>Thripoidea</taxon>
        <taxon>Thripidae</taxon>
        <taxon>Frankliniella</taxon>
    </lineage>
</organism>
<feature type="domain" description="SMC hinge" evidence="9">
    <location>
        <begin position="512"/>
        <end position="628"/>
    </location>
</feature>
<evidence type="ECO:0000256" key="3">
    <source>
        <dbReference type="ARBA" id="ARBA00022776"/>
    </source>
</evidence>
<evidence type="ECO:0000256" key="5">
    <source>
        <dbReference type="ARBA" id="ARBA00023242"/>
    </source>
</evidence>
<evidence type="ECO:0000256" key="1">
    <source>
        <dbReference type="ARBA" id="ARBA00004123"/>
    </source>
</evidence>
<dbReference type="RefSeq" id="XP_026271915.1">
    <property type="nucleotide sequence ID" value="XM_026416130.2"/>
</dbReference>
<dbReference type="SUPFAM" id="SSF52540">
    <property type="entry name" value="P-loop containing nucleoside triphosphate hydrolases"/>
    <property type="match status" value="2"/>
</dbReference>
<keyword evidence="6" id="KW-0131">Cell cycle</keyword>
<keyword evidence="3" id="KW-0498">Mitosis</keyword>
<feature type="coiled-coil region" evidence="8">
    <location>
        <begin position="387"/>
        <end position="497"/>
    </location>
</feature>
<dbReference type="GO" id="GO:0016887">
    <property type="term" value="F:ATP hydrolysis activity"/>
    <property type="evidence" value="ECO:0007669"/>
    <property type="project" value="InterPro"/>
</dbReference>
<keyword evidence="4 8" id="KW-0175">Coiled coil</keyword>
<evidence type="ECO:0000256" key="8">
    <source>
        <dbReference type="SAM" id="Coils"/>
    </source>
</evidence>
<dbReference type="Proteomes" id="UP000504606">
    <property type="component" value="Unplaced"/>
</dbReference>
<comment type="subcellular location">
    <subcellularLocation>
        <location evidence="1 7">Nucleus</location>
    </subcellularLocation>
</comment>
<dbReference type="GO" id="GO:0008278">
    <property type="term" value="C:cohesin complex"/>
    <property type="evidence" value="ECO:0007669"/>
    <property type="project" value="TreeGrafter"/>
</dbReference>
<dbReference type="Pfam" id="PF02463">
    <property type="entry name" value="SMC_N"/>
    <property type="match status" value="1"/>
</dbReference>
<dbReference type="Gene3D" id="3.30.70.1620">
    <property type="match status" value="1"/>
</dbReference>
<dbReference type="SMART" id="SM00968">
    <property type="entry name" value="SMC_hinge"/>
    <property type="match status" value="1"/>
</dbReference>
<evidence type="ECO:0000256" key="7">
    <source>
        <dbReference type="PIRNR" id="PIRNR005719"/>
    </source>
</evidence>
<comment type="similarity">
    <text evidence="7">Belongs to the SMC family.</text>
</comment>
<dbReference type="PIRSF" id="PIRSF005719">
    <property type="entry name" value="SMC"/>
    <property type="match status" value="1"/>
</dbReference>
<keyword evidence="2" id="KW-0132">Cell division</keyword>
<dbReference type="InterPro" id="IPR024704">
    <property type="entry name" value="SMC"/>
</dbReference>
<evidence type="ECO:0000313" key="10">
    <source>
        <dbReference type="Proteomes" id="UP000504606"/>
    </source>
</evidence>
<evidence type="ECO:0000256" key="2">
    <source>
        <dbReference type="ARBA" id="ARBA00022618"/>
    </source>
</evidence>
<reference evidence="11" key="1">
    <citation type="submission" date="2025-08" db="UniProtKB">
        <authorList>
            <consortium name="RefSeq"/>
        </authorList>
    </citation>
    <scope>IDENTIFICATION</scope>
    <source>
        <tissue evidence="11">Whole organism</tissue>
    </source>
</reference>
<dbReference type="PANTHER" id="PTHR18937:SF12">
    <property type="entry name" value="STRUCTURAL MAINTENANCE OF CHROMOSOMES PROTEIN"/>
    <property type="match status" value="1"/>
</dbReference>
<dbReference type="GO" id="GO:0007062">
    <property type="term" value="P:sister chromatid cohesion"/>
    <property type="evidence" value="ECO:0007669"/>
    <property type="project" value="TreeGrafter"/>
</dbReference>
<evidence type="ECO:0000256" key="4">
    <source>
        <dbReference type="ARBA" id="ARBA00023054"/>
    </source>
</evidence>
<proteinExistence type="inferred from homology"/>
<dbReference type="GeneID" id="113202068"/>
<keyword evidence="5 7" id="KW-0539">Nucleus</keyword>
<dbReference type="InterPro" id="IPR027417">
    <property type="entry name" value="P-loop_NTPase"/>
</dbReference>
<feature type="coiled-coil region" evidence="8">
    <location>
        <begin position="334"/>
        <end position="361"/>
    </location>
</feature>